<feature type="domain" description="Lipocalin-like" evidence="2">
    <location>
        <begin position="42"/>
        <end position="117"/>
    </location>
</feature>
<evidence type="ECO:0000313" key="4">
    <source>
        <dbReference type="Proteomes" id="UP000004095"/>
    </source>
</evidence>
<organism evidence="3 4">
    <name type="scientific">Microscilla marina ATCC 23134</name>
    <dbReference type="NCBI Taxonomy" id="313606"/>
    <lineage>
        <taxon>Bacteria</taxon>
        <taxon>Pseudomonadati</taxon>
        <taxon>Bacteroidota</taxon>
        <taxon>Cytophagia</taxon>
        <taxon>Cytophagales</taxon>
        <taxon>Microscillaceae</taxon>
        <taxon>Microscilla</taxon>
    </lineage>
</organism>
<evidence type="ECO:0000313" key="3">
    <source>
        <dbReference type="EMBL" id="EAY28796.1"/>
    </source>
</evidence>
<dbReference type="OrthoDB" id="769134at2"/>
<dbReference type="PROSITE" id="PS51257">
    <property type="entry name" value="PROKAR_LIPOPROTEIN"/>
    <property type="match status" value="1"/>
</dbReference>
<name>A1ZLP2_MICM2</name>
<protein>
    <submittedName>
        <fullName evidence="3">Outer membrane autotransporter barrel domain protein, putative</fullName>
    </submittedName>
</protein>
<dbReference type="Proteomes" id="UP000004095">
    <property type="component" value="Unassembled WGS sequence"/>
</dbReference>
<feature type="signal peptide" evidence="1">
    <location>
        <begin position="1"/>
        <end position="23"/>
    </location>
</feature>
<dbReference type="Pfam" id="PF13648">
    <property type="entry name" value="Lipocalin_4"/>
    <property type="match status" value="1"/>
</dbReference>
<dbReference type="AlphaFoldDB" id="A1ZLP2"/>
<comment type="caution">
    <text evidence="3">The sequence shown here is derived from an EMBL/GenBank/DDBJ whole genome shotgun (WGS) entry which is preliminary data.</text>
</comment>
<keyword evidence="1" id="KW-0732">Signal</keyword>
<gene>
    <name evidence="3" type="ORF">M23134_07894</name>
</gene>
<dbReference type="InterPro" id="IPR024311">
    <property type="entry name" value="Lipocalin-like"/>
</dbReference>
<evidence type="ECO:0000256" key="1">
    <source>
        <dbReference type="SAM" id="SignalP"/>
    </source>
</evidence>
<sequence length="136" mass="14489">MKKNYFSLLLMTLVCVFAFTACKKGGDNDPGTTDLLVAKQPWTVSKVTDQNNTEVTTFQGKTVTFSSDGSYTHTLGSATESGTYTVTGSTITFTPASGTAYASSFSDVNATSTELTFKMTVESTKTGTTTYSVTMQ</sequence>
<dbReference type="EMBL" id="AAWS01000014">
    <property type="protein sequence ID" value="EAY28796.1"/>
    <property type="molecule type" value="Genomic_DNA"/>
</dbReference>
<evidence type="ECO:0000259" key="2">
    <source>
        <dbReference type="Pfam" id="PF13648"/>
    </source>
</evidence>
<reference evidence="3 4" key="1">
    <citation type="submission" date="2007-01" db="EMBL/GenBank/DDBJ databases">
        <authorList>
            <person name="Haygood M."/>
            <person name="Podell S."/>
            <person name="Anderson C."/>
            <person name="Hopkinson B."/>
            <person name="Roe K."/>
            <person name="Barbeau K."/>
            <person name="Gaasterland T."/>
            <person name="Ferriera S."/>
            <person name="Johnson J."/>
            <person name="Kravitz S."/>
            <person name="Beeson K."/>
            <person name="Sutton G."/>
            <person name="Rogers Y.-H."/>
            <person name="Friedman R."/>
            <person name="Frazier M."/>
            <person name="Venter J.C."/>
        </authorList>
    </citation>
    <scope>NUCLEOTIDE SEQUENCE [LARGE SCALE GENOMIC DNA]</scope>
    <source>
        <strain evidence="3 4">ATCC 23134</strain>
    </source>
</reference>
<keyword evidence="4" id="KW-1185">Reference proteome</keyword>
<feature type="chain" id="PRO_5002642274" evidence="1">
    <location>
        <begin position="24"/>
        <end position="136"/>
    </location>
</feature>
<proteinExistence type="predicted"/>
<dbReference type="RefSeq" id="WP_002697580.1">
    <property type="nucleotide sequence ID" value="NZ_AAWS01000014.1"/>
</dbReference>
<accession>A1ZLP2</accession>